<reference evidence="1 2" key="1">
    <citation type="submission" date="2014-11" db="EMBL/GenBank/DDBJ databases">
        <authorList>
            <person name="Zhu J."/>
            <person name="Qi W."/>
            <person name="Song R."/>
        </authorList>
    </citation>
    <scope>NUCLEOTIDE SEQUENCE [LARGE SCALE GENOMIC DNA]</scope>
</reference>
<evidence type="ECO:0000313" key="2">
    <source>
        <dbReference type="Proteomes" id="UP000041254"/>
    </source>
</evidence>
<dbReference type="VEuPathDB" id="CryptoDB:Vbra_8164"/>
<name>A0A0G4ETE7_VITBC</name>
<dbReference type="AlphaFoldDB" id="A0A0G4ETE7"/>
<evidence type="ECO:0000313" key="1">
    <source>
        <dbReference type="EMBL" id="CEM01719.1"/>
    </source>
</evidence>
<gene>
    <name evidence="1" type="ORF">Vbra_8164</name>
</gene>
<sequence length="102" mass="11271">MVGGCSTVGDVLRNEDYAAALWRELFAQLWATFRGGERERIAEALVNFLGRSSTRSQERFVPRVHQVVLGGALGCSPDICKWSPHQLDGSRNLTRDGSLHSV</sequence>
<accession>A0A0G4ETE7</accession>
<protein>
    <submittedName>
        <fullName evidence="1">Uncharacterized protein</fullName>
    </submittedName>
</protein>
<dbReference type="Proteomes" id="UP000041254">
    <property type="component" value="Unassembled WGS sequence"/>
</dbReference>
<keyword evidence="2" id="KW-1185">Reference proteome</keyword>
<organism evidence="1 2">
    <name type="scientific">Vitrella brassicaformis (strain CCMP3155)</name>
    <dbReference type="NCBI Taxonomy" id="1169540"/>
    <lineage>
        <taxon>Eukaryota</taxon>
        <taxon>Sar</taxon>
        <taxon>Alveolata</taxon>
        <taxon>Colpodellida</taxon>
        <taxon>Vitrellaceae</taxon>
        <taxon>Vitrella</taxon>
    </lineage>
</organism>
<dbReference type="EMBL" id="CDMY01000308">
    <property type="protein sequence ID" value="CEM01719.1"/>
    <property type="molecule type" value="Genomic_DNA"/>
</dbReference>
<proteinExistence type="predicted"/>
<dbReference type="InParanoid" id="A0A0G4ETE7"/>